<proteinExistence type="predicted"/>
<protein>
    <submittedName>
        <fullName evidence="1">Predicted protein</fullName>
    </submittedName>
</protein>
<sequence length="374" mass="43215">MILVSLDRSRCKFKLGFWKADFGHLGSVEDKPTVDTFRGSVRKAIGASLVTRKAFEARTLIDNPPENRIPDEEYEIVFINFIDRFLDFNPDSQRQKFKVDDSKHEILMFKDHNGTMINRGIRLLDAVSSTEYQEDDGIMYPYFEFMPLNLFTSKTSFSLKLSFSDLRDPDFVSMPCLKVMFLREIRWSGTMHLEKLVSGCPVLEDLTLVRYLDEDELVLALTVVRSGSLKTLYVPFAYGSYCRSRVPNTVLEIDARGLEHMTLKEKHFEKIIVKNLTCMFMIDLDFKFVVKYGSIFDPEDLSKTNEILGFLTGISRARHMIISKPIRDMGNNFHKNPIMKVRQSLVHSLMKLRLKMAASSLRLNRISELKEGTN</sequence>
<dbReference type="PANTHER" id="PTHR31900">
    <property type="entry name" value="F-BOX/RNI SUPERFAMILY PROTEIN-RELATED"/>
    <property type="match status" value="1"/>
</dbReference>
<dbReference type="Pfam" id="PF07723">
    <property type="entry name" value="LRR_2"/>
    <property type="match status" value="1"/>
</dbReference>
<name>D7L5C7_ARALL</name>
<evidence type="ECO:0000313" key="2">
    <source>
        <dbReference type="Proteomes" id="UP000008694"/>
    </source>
</evidence>
<dbReference type="Proteomes" id="UP000008694">
    <property type="component" value="Unassembled WGS sequence"/>
</dbReference>
<dbReference type="AlphaFoldDB" id="D7L5C7"/>
<accession>D7L5C7</accession>
<keyword evidence="2" id="KW-1185">Reference proteome</keyword>
<dbReference type="PANTHER" id="PTHR31900:SF33">
    <property type="entry name" value="PROTEIN WITH RNI-LIKE_FBD-LIKE DOMAIN"/>
    <property type="match status" value="1"/>
</dbReference>
<dbReference type="EMBL" id="GL348715">
    <property type="protein sequence ID" value="EFH60491.1"/>
    <property type="molecule type" value="Genomic_DNA"/>
</dbReference>
<reference evidence="2" key="1">
    <citation type="journal article" date="2011" name="Nat. Genet.">
        <title>The Arabidopsis lyrata genome sequence and the basis of rapid genome size change.</title>
        <authorList>
            <person name="Hu T.T."/>
            <person name="Pattyn P."/>
            <person name="Bakker E.G."/>
            <person name="Cao J."/>
            <person name="Cheng J.-F."/>
            <person name="Clark R.M."/>
            <person name="Fahlgren N."/>
            <person name="Fawcett J.A."/>
            <person name="Grimwood J."/>
            <person name="Gundlach H."/>
            <person name="Haberer G."/>
            <person name="Hollister J.D."/>
            <person name="Ossowski S."/>
            <person name="Ottilar R.P."/>
            <person name="Salamov A.A."/>
            <person name="Schneeberger K."/>
            <person name="Spannagl M."/>
            <person name="Wang X."/>
            <person name="Yang L."/>
            <person name="Nasrallah M.E."/>
            <person name="Bergelson J."/>
            <person name="Carrington J.C."/>
            <person name="Gaut B.S."/>
            <person name="Schmutz J."/>
            <person name="Mayer K.F.X."/>
            <person name="Van de Peer Y."/>
            <person name="Grigoriev I.V."/>
            <person name="Nordborg M."/>
            <person name="Weigel D."/>
            <person name="Guo Y.-L."/>
        </authorList>
    </citation>
    <scope>NUCLEOTIDE SEQUENCE [LARGE SCALE GENOMIC DNA]</scope>
    <source>
        <strain evidence="2">cv. MN47</strain>
    </source>
</reference>
<dbReference type="HOGENOM" id="CLU_740444_0_0_1"/>
<evidence type="ECO:0000313" key="1">
    <source>
        <dbReference type="EMBL" id="EFH60491.1"/>
    </source>
</evidence>
<dbReference type="InterPro" id="IPR050232">
    <property type="entry name" value="FBL13/AtMIF1-like"/>
</dbReference>
<gene>
    <name evidence="1" type="ORF">ARALYDRAFT_674848</name>
</gene>
<organism evidence="2">
    <name type="scientific">Arabidopsis lyrata subsp. lyrata</name>
    <name type="common">Lyre-leaved rock-cress</name>
    <dbReference type="NCBI Taxonomy" id="81972"/>
    <lineage>
        <taxon>Eukaryota</taxon>
        <taxon>Viridiplantae</taxon>
        <taxon>Streptophyta</taxon>
        <taxon>Embryophyta</taxon>
        <taxon>Tracheophyta</taxon>
        <taxon>Spermatophyta</taxon>
        <taxon>Magnoliopsida</taxon>
        <taxon>eudicotyledons</taxon>
        <taxon>Gunneridae</taxon>
        <taxon>Pentapetalae</taxon>
        <taxon>rosids</taxon>
        <taxon>malvids</taxon>
        <taxon>Brassicales</taxon>
        <taxon>Brassicaceae</taxon>
        <taxon>Camelineae</taxon>
        <taxon>Arabidopsis</taxon>
    </lineage>
</organism>
<dbReference type="InterPro" id="IPR013101">
    <property type="entry name" value="LRR_PRU1-like"/>
</dbReference>
<dbReference type="Gramene" id="Al_scaffold_0003_4045">
    <property type="protein sequence ID" value="Al_scaffold_0003_4045"/>
    <property type="gene ID" value="Al_scaffold_0003_4045"/>
</dbReference>